<dbReference type="InParanoid" id="A7SG47"/>
<dbReference type="InterPro" id="IPR015176">
    <property type="entry name" value="Lyase_N"/>
</dbReference>
<dbReference type="AlphaFoldDB" id="A7SG47"/>
<reference evidence="3 4" key="1">
    <citation type="journal article" date="2007" name="Science">
        <title>Sea anemone genome reveals ancestral eumetazoan gene repertoire and genomic organization.</title>
        <authorList>
            <person name="Putnam N.H."/>
            <person name="Srivastava M."/>
            <person name="Hellsten U."/>
            <person name="Dirks B."/>
            <person name="Chapman J."/>
            <person name="Salamov A."/>
            <person name="Terry A."/>
            <person name="Shapiro H."/>
            <person name="Lindquist E."/>
            <person name="Kapitonov V.V."/>
            <person name="Jurka J."/>
            <person name="Genikhovich G."/>
            <person name="Grigoriev I.V."/>
            <person name="Lucas S.M."/>
            <person name="Steele R.E."/>
            <person name="Finnerty J.R."/>
            <person name="Technau U."/>
            <person name="Martindale M.Q."/>
            <person name="Rokhsar D.S."/>
        </authorList>
    </citation>
    <scope>NUCLEOTIDE SEQUENCE [LARGE SCALE GENOMIC DNA]</scope>
    <source>
        <strain evidence="4">CH2 X CH6</strain>
    </source>
</reference>
<dbReference type="Proteomes" id="UP000001593">
    <property type="component" value="Unassembled WGS sequence"/>
</dbReference>
<keyword evidence="4" id="KW-1185">Reference proteome</keyword>
<dbReference type="SUPFAM" id="SSF49785">
    <property type="entry name" value="Galactose-binding domain-like"/>
    <property type="match status" value="1"/>
</dbReference>
<sequence length="493" mass="55742">MYAEPYEETAVCANEDASIPTDKINHYYYIGDKSDPSKMSVPSDESHGADGAVRGASSPTQVMLEGRKEAGARVEVHYYHTLEPTNENTKTDHMRKASRLILSSGRHHYHEALEVRGVRRSSGRFVIIYDILIILIALQLHPSEKYKKSGFRLLKMGTALLSTIVLILRTCQLVFANTAEFEFDDQGALADVTTQGSQASISTAHVKSGTSALKWEWPGSGATSPSMVLKVARNVDRNTRRKGGIRFWMYRPHTQVANVANATVEITFNTDAGLSKIIKVNLGFEGWRTAWVTYKELGLRGRNMFRRINSLTFVVKQTGSSGQNYVFIDLLELAEEIAKESRDMVVPYLPGTPEQDARNSYQRTYYWAVIIKVNLGFEGWRTAWVTYKELGLRGRNMFRRINSLTFVVKQPGTSGQNYVFIALLELPEEFAKETRDMVVPFFPGTPEQDPRNSSQRTYYWAVVSARRIFKKKGPSALADSIDHFVPYITKKYV</sequence>
<accession>A7SG47</accession>
<organism evidence="3 4">
    <name type="scientific">Nematostella vectensis</name>
    <name type="common">Starlet sea anemone</name>
    <dbReference type="NCBI Taxonomy" id="45351"/>
    <lineage>
        <taxon>Eukaryota</taxon>
        <taxon>Metazoa</taxon>
        <taxon>Cnidaria</taxon>
        <taxon>Anthozoa</taxon>
        <taxon>Hexacorallia</taxon>
        <taxon>Actiniaria</taxon>
        <taxon>Edwardsiidae</taxon>
        <taxon>Nematostella</taxon>
    </lineage>
</organism>
<evidence type="ECO:0000259" key="2">
    <source>
        <dbReference type="Pfam" id="PF09092"/>
    </source>
</evidence>
<evidence type="ECO:0000313" key="4">
    <source>
        <dbReference type="Proteomes" id="UP000001593"/>
    </source>
</evidence>
<feature type="domain" description="Lyase N-terminal" evidence="2">
    <location>
        <begin position="181"/>
        <end position="338"/>
    </location>
</feature>
<dbReference type="GO" id="GO:0006027">
    <property type="term" value="P:glycosaminoglycan catabolic process"/>
    <property type="evidence" value="ECO:0007669"/>
    <property type="project" value="InterPro"/>
</dbReference>
<proteinExistence type="predicted"/>
<dbReference type="InterPro" id="IPR039174">
    <property type="entry name" value="Chondroitin_ABC_lyase"/>
</dbReference>
<evidence type="ECO:0000256" key="1">
    <source>
        <dbReference type="SAM" id="MobiDB-lite"/>
    </source>
</evidence>
<dbReference type="InterPro" id="IPR008979">
    <property type="entry name" value="Galactose-bd-like_sf"/>
</dbReference>
<feature type="region of interest" description="Disordered" evidence="1">
    <location>
        <begin position="35"/>
        <end position="59"/>
    </location>
</feature>
<name>A7SG47_NEMVE</name>
<dbReference type="Gene3D" id="2.60.120.430">
    <property type="entry name" value="Galactose-binding lectin"/>
    <property type="match status" value="2"/>
</dbReference>
<dbReference type="EMBL" id="DS469649">
    <property type="protein sequence ID" value="EDO37317.1"/>
    <property type="molecule type" value="Genomic_DNA"/>
</dbReference>
<dbReference type="HOGENOM" id="CLU_553548_0_0_1"/>
<evidence type="ECO:0000313" key="3">
    <source>
        <dbReference type="EMBL" id="EDO37317.1"/>
    </source>
</evidence>
<dbReference type="PANTHER" id="PTHR37322:SF3">
    <property type="entry name" value="CHONDROITIN SULFATE ABC EXOLYASE"/>
    <property type="match status" value="1"/>
</dbReference>
<dbReference type="Pfam" id="PF09092">
    <property type="entry name" value="Lyase_N"/>
    <property type="match status" value="1"/>
</dbReference>
<protein>
    <recommendedName>
        <fullName evidence="2">Lyase N-terminal domain-containing protein</fullName>
    </recommendedName>
</protein>
<gene>
    <name evidence="3" type="ORF">NEMVEDRAFT_v1g211757</name>
</gene>
<dbReference type="PANTHER" id="PTHR37322">
    <property type="match status" value="1"/>
</dbReference>